<name>A0ABW0Z0I7_9ACTN</name>
<evidence type="ECO:0000256" key="1">
    <source>
        <dbReference type="ARBA" id="ARBA00001974"/>
    </source>
</evidence>
<dbReference type="PROSITE" id="PS51318">
    <property type="entry name" value="TAT"/>
    <property type="match status" value="1"/>
</dbReference>
<comment type="cofactor">
    <cofactor evidence="1">
        <name>FAD</name>
        <dbReference type="ChEBI" id="CHEBI:57692"/>
    </cofactor>
</comment>
<keyword evidence="5" id="KW-0560">Oxidoreductase</keyword>
<evidence type="ECO:0000313" key="7">
    <source>
        <dbReference type="EMBL" id="MFC5720459.1"/>
    </source>
</evidence>
<comment type="caution">
    <text evidence="7">The sequence shown here is derived from an EMBL/GenBank/DDBJ whole genome shotgun (WGS) entry which is preliminary data.</text>
</comment>
<evidence type="ECO:0000256" key="4">
    <source>
        <dbReference type="ARBA" id="ARBA00022827"/>
    </source>
</evidence>
<dbReference type="InterPro" id="IPR050416">
    <property type="entry name" value="FAD-linked_Oxidoreductase"/>
</dbReference>
<protein>
    <submittedName>
        <fullName evidence="7">FAD-binding oxidoreductase</fullName>
    </submittedName>
</protein>
<dbReference type="InterPro" id="IPR036318">
    <property type="entry name" value="FAD-bd_PCMH-like_sf"/>
</dbReference>
<dbReference type="Gene3D" id="3.30.465.10">
    <property type="match status" value="1"/>
</dbReference>
<evidence type="ECO:0000256" key="2">
    <source>
        <dbReference type="ARBA" id="ARBA00005466"/>
    </source>
</evidence>
<organism evidence="7 8">
    <name type="scientific">Streptomyces gamaensis</name>
    <dbReference type="NCBI Taxonomy" id="1763542"/>
    <lineage>
        <taxon>Bacteria</taxon>
        <taxon>Bacillati</taxon>
        <taxon>Actinomycetota</taxon>
        <taxon>Actinomycetes</taxon>
        <taxon>Kitasatosporales</taxon>
        <taxon>Streptomycetaceae</taxon>
        <taxon>Streptomyces</taxon>
    </lineage>
</organism>
<dbReference type="PANTHER" id="PTHR42973:SF39">
    <property type="entry name" value="FAD-BINDING PCMH-TYPE DOMAIN-CONTAINING PROTEIN"/>
    <property type="match status" value="1"/>
</dbReference>
<dbReference type="RefSeq" id="WP_390315605.1">
    <property type="nucleotide sequence ID" value="NZ_JBHSPB010000005.1"/>
</dbReference>
<feature type="domain" description="FAD-binding PCMH-type" evidence="6">
    <location>
        <begin position="75"/>
        <end position="256"/>
    </location>
</feature>
<accession>A0ABW0Z0I7</accession>
<dbReference type="Pfam" id="PF01565">
    <property type="entry name" value="FAD_binding_4"/>
    <property type="match status" value="1"/>
</dbReference>
<sequence length="560" mass="60878">MSKSGRTSSGAHTSAIGRRSLLTGGAAVVGGAAVTAAVPTAVAQAAPQGVPAPGAVTVRPGDGRYPDLVRGVNQRWCGAPEYVRLVTSTEHVVAAVQEAVDAGKRVAVRSGGHCYENFVYHQDVQVVIDMSAMADVYFDPARHAFAVEAGASNLNVYEALYKLWGVALPAGSCYSVSAGGHISGGGYGLLSRLHGLTVDHLYGVEVVVVGKDGTARAVVATREADDPNRELWWAHTGAGGGNFGVITRYWLRSPGAKGSDPSELLPKPPSEVFVHATALKWDDVDEAAFARLLRNWGTWHERNSAPDSPYNSLFGLLKLTHRSSGQIGLVTQMDATVPDAQRLLNDYLAAVHDGVSHRRQALSRRMGEHAPMPEFAAPRRLPWFIATDSLSGALPAHRAKYKSAYMRKGFTDAQISALYKHLTREDYANPDALVQIDSYGGRINAVAPGDTAVAQRDSVLKLQYQTYWTDPAEDERHLSWIRELYRDVYATSGGVPVPDGVNDGCYINYPDTDLGDPAWNTSDTPWTRLYYKDNYARLQRVKADWDPRDVFRHAQSVRLP</sequence>
<dbReference type="InterPro" id="IPR016169">
    <property type="entry name" value="FAD-bd_PCMH_sub2"/>
</dbReference>
<evidence type="ECO:0000313" key="8">
    <source>
        <dbReference type="Proteomes" id="UP001596083"/>
    </source>
</evidence>
<proteinExistence type="inferred from homology"/>
<reference evidence="8" key="1">
    <citation type="journal article" date="2019" name="Int. J. Syst. Evol. Microbiol.">
        <title>The Global Catalogue of Microorganisms (GCM) 10K type strain sequencing project: providing services to taxonomists for standard genome sequencing and annotation.</title>
        <authorList>
            <consortium name="The Broad Institute Genomics Platform"/>
            <consortium name="The Broad Institute Genome Sequencing Center for Infectious Disease"/>
            <person name="Wu L."/>
            <person name="Ma J."/>
        </authorList>
    </citation>
    <scope>NUCLEOTIDE SEQUENCE [LARGE SCALE GENOMIC DNA]</scope>
    <source>
        <strain evidence="8">CGMCC 4.7304</strain>
    </source>
</reference>
<dbReference type="PROSITE" id="PS51387">
    <property type="entry name" value="FAD_PCMH"/>
    <property type="match status" value="1"/>
</dbReference>
<gene>
    <name evidence="7" type="ORF">ACFP1Z_09835</name>
</gene>
<dbReference type="PANTHER" id="PTHR42973">
    <property type="entry name" value="BINDING OXIDOREDUCTASE, PUTATIVE (AFU_ORTHOLOGUE AFUA_1G17690)-RELATED"/>
    <property type="match status" value="1"/>
</dbReference>
<evidence type="ECO:0000256" key="5">
    <source>
        <dbReference type="ARBA" id="ARBA00023002"/>
    </source>
</evidence>
<evidence type="ECO:0000259" key="6">
    <source>
        <dbReference type="PROSITE" id="PS51387"/>
    </source>
</evidence>
<dbReference type="InterPro" id="IPR006094">
    <property type="entry name" value="Oxid_FAD_bind_N"/>
</dbReference>
<dbReference type="EMBL" id="JBHSPB010000005">
    <property type="protein sequence ID" value="MFC5720459.1"/>
    <property type="molecule type" value="Genomic_DNA"/>
</dbReference>
<dbReference type="Proteomes" id="UP001596083">
    <property type="component" value="Unassembled WGS sequence"/>
</dbReference>
<keyword evidence="3" id="KW-0285">Flavoprotein</keyword>
<comment type="similarity">
    <text evidence="2">Belongs to the oxygen-dependent FAD-linked oxidoreductase family.</text>
</comment>
<dbReference type="Pfam" id="PF08031">
    <property type="entry name" value="BBE"/>
    <property type="match status" value="1"/>
</dbReference>
<dbReference type="SUPFAM" id="SSF56176">
    <property type="entry name" value="FAD-binding/transporter-associated domain-like"/>
    <property type="match status" value="1"/>
</dbReference>
<dbReference type="InterPro" id="IPR006311">
    <property type="entry name" value="TAT_signal"/>
</dbReference>
<dbReference type="InterPro" id="IPR012951">
    <property type="entry name" value="BBE"/>
</dbReference>
<evidence type="ECO:0000256" key="3">
    <source>
        <dbReference type="ARBA" id="ARBA00022630"/>
    </source>
</evidence>
<dbReference type="InterPro" id="IPR016166">
    <property type="entry name" value="FAD-bd_PCMH"/>
</dbReference>
<dbReference type="Gene3D" id="3.40.462.20">
    <property type="match status" value="1"/>
</dbReference>
<keyword evidence="4" id="KW-0274">FAD</keyword>
<keyword evidence="8" id="KW-1185">Reference proteome</keyword>